<feature type="compositionally biased region" description="Basic and acidic residues" evidence="1">
    <location>
        <begin position="98"/>
        <end position="118"/>
    </location>
</feature>
<evidence type="ECO:0000313" key="4">
    <source>
        <dbReference type="Proteomes" id="UP000215914"/>
    </source>
</evidence>
<evidence type="ECO:0000256" key="1">
    <source>
        <dbReference type="SAM" id="MobiDB-lite"/>
    </source>
</evidence>
<reference evidence="2 4" key="1">
    <citation type="journal article" date="2017" name="Nature">
        <title>The sunflower genome provides insights into oil metabolism, flowering and Asterid evolution.</title>
        <authorList>
            <person name="Badouin H."/>
            <person name="Gouzy J."/>
            <person name="Grassa C.J."/>
            <person name="Murat F."/>
            <person name="Staton S.E."/>
            <person name="Cottret L."/>
            <person name="Lelandais-Briere C."/>
            <person name="Owens G.L."/>
            <person name="Carrere S."/>
            <person name="Mayjonade B."/>
            <person name="Legrand L."/>
            <person name="Gill N."/>
            <person name="Kane N.C."/>
            <person name="Bowers J.E."/>
            <person name="Hubner S."/>
            <person name="Bellec A."/>
            <person name="Berard A."/>
            <person name="Berges H."/>
            <person name="Blanchet N."/>
            <person name="Boniface M.C."/>
            <person name="Brunel D."/>
            <person name="Catrice O."/>
            <person name="Chaidir N."/>
            <person name="Claudel C."/>
            <person name="Donnadieu C."/>
            <person name="Faraut T."/>
            <person name="Fievet G."/>
            <person name="Helmstetter N."/>
            <person name="King M."/>
            <person name="Knapp S.J."/>
            <person name="Lai Z."/>
            <person name="Le Paslier M.C."/>
            <person name="Lippi Y."/>
            <person name="Lorenzon L."/>
            <person name="Mandel J.R."/>
            <person name="Marage G."/>
            <person name="Marchand G."/>
            <person name="Marquand E."/>
            <person name="Bret-Mestries E."/>
            <person name="Morien E."/>
            <person name="Nambeesan S."/>
            <person name="Nguyen T."/>
            <person name="Pegot-Espagnet P."/>
            <person name="Pouilly N."/>
            <person name="Raftis F."/>
            <person name="Sallet E."/>
            <person name="Schiex T."/>
            <person name="Thomas J."/>
            <person name="Vandecasteele C."/>
            <person name="Vares D."/>
            <person name="Vear F."/>
            <person name="Vautrin S."/>
            <person name="Crespi M."/>
            <person name="Mangin B."/>
            <person name="Burke J.M."/>
            <person name="Salse J."/>
            <person name="Munos S."/>
            <person name="Vincourt P."/>
            <person name="Rieseberg L.H."/>
            <person name="Langlade N.B."/>
        </authorList>
    </citation>
    <scope>NUCLEOTIDE SEQUENCE [LARGE SCALE GENOMIC DNA]</scope>
    <source>
        <strain evidence="4">cv. SF193</strain>
        <tissue evidence="2">Leaves</tissue>
    </source>
</reference>
<name>A0A251TTD0_HELAN</name>
<dbReference type="Proteomes" id="UP000215914">
    <property type="component" value="Chromosome 9"/>
</dbReference>
<evidence type="ECO:0000313" key="2">
    <source>
        <dbReference type="EMBL" id="KAF5824264.1"/>
    </source>
</evidence>
<evidence type="ECO:0000313" key="3">
    <source>
        <dbReference type="EMBL" id="OTG14019.1"/>
    </source>
</evidence>
<dbReference type="EMBL" id="MNCJ02000014">
    <property type="protein sequence ID" value="KAF5824264.1"/>
    <property type="molecule type" value="Genomic_DNA"/>
</dbReference>
<organism evidence="3 4">
    <name type="scientific">Helianthus annuus</name>
    <name type="common">Common sunflower</name>
    <dbReference type="NCBI Taxonomy" id="4232"/>
    <lineage>
        <taxon>Eukaryota</taxon>
        <taxon>Viridiplantae</taxon>
        <taxon>Streptophyta</taxon>
        <taxon>Embryophyta</taxon>
        <taxon>Tracheophyta</taxon>
        <taxon>Spermatophyta</taxon>
        <taxon>Magnoliopsida</taxon>
        <taxon>eudicotyledons</taxon>
        <taxon>Gunneridae</taxon>
        <taxon>Pentapetalae</taxon>
        <taxon>asterids</taxon>
        <taxon>campanulids</taxon>
        <taxon>Asterales</taxon>
        <taxon>Asteraceae</taxon>
        <taxon>Asteroideae</taxon>
        <taxon>Heliantheae alliance</taxon>
        <taxon>Heliantheae</taxon>
        <taxon>Helianthus</taxon>
    </lineage>
</organism>
<dbReference type="AlphaFoldDB" id="A0A251TTD0"/>
<feature type="compositionally biased region" description="Pro residues" evidence="1">
    <location>
        <begin position="23"/>
        <end position="36"/>
    </location>
</feature>
<gene>
    <name evidence="3" type="ORF">HannXRQ_Chr09g0244691</name>
    <name evidence="2" type="ORF">HanXRQr2_Chr00c014g0832841</name>
</gene>
<feature type="region of interest" description="Disordered" evidence="1">
    <location>
        <begin position="1"/>
        <end position="69"/>
    </location>
</feature>
<dbReference type="InParanoid" id="A0A251TTD0"/>
<dbReference type="EMBL" id="CM007898">
    <property type="protein sequence ID" value="OTG14019.1"/>
    <property type="molecule type" value="Genomic_DNA"/>
</dbReference>
<feature type="region of interest" description="Disordered" evidence="1">
    <location>
        <begin position="83"/>
        <end position="118"/>
    </location>
</feature>
<feature type="compositionally biased region" description="Polar residues" evidence="1">
    <location>
        <begin position="11"/>
        <end position="20"/>
    </location>
</feature>
<keyword evidence="4" id="KW-1185">Reference proteome</keyword>
<sequence length="118" mass="13368">MKQTHYLLHSLSRSHFKQTNSHYPPPSRSPPLPPSDFSPANNHREPVAAGGPFRRRHPPPSRFPCNPITTKHTPLTFLLRLTIGAPPPLSGGGAAGTIREERERLGRRERETKRRERD</sequence>
<accession>A0A251TTD0</accession>
<reference evidence="2" key="3">
    <citation type="submission" date="2020-06" db="EMBL/GenBank/DDBJ databases">
        <title>Helianthus annuus Genome sequencing and assembly Release 2.</title>
        <authorList>
            <person name="Gouzy J."/>
            <person name="Langlade N."/>
            <person name="Munos S."/>
        </authorList>
    </citation>
    <scope>NUCLEOTIDE SEQUENCE</scope>
    <source>
        <tissue evidence="2">Leaves</tissue>
    </source>
</reference>
<proteinExistence type="predicted"/>
<reference evidence="3" key="2">
    <citation type="submission" date="2017-02" db="EMBL/GenBank/DDBJ databases">
        <title>Sunflower complete genome.</title>
        <authorList>
            <person name="Langlade N."/>
            <person name="Munos S."/>
        </authorList>
    </citation>
    <scope>NUCLEOTIDE SEQUENCE [LARGE SCALE GENOMIC DNA]</scope>
    <source>
        <tissue evidence="3">Leaves</tissue>
    </source>
</reference>
<protein>
    <submittedName>
        <fullName evidence="3">Uncharacterized protein</fullName>
    </submittedName>
</protein>